<gene>
    <name evidence="3" type="ORF">STRIP9103_04075</name>
</gene>
<feature type="transmembrane region" description="Helical" evidence="2">
    <location>
        <begin position="247"/>
        <end position="267"/>
    </location>
</feature>
<feature type="transmembrane region" description="Helical" evidence="2">
    <location>
        <begin position="116"/>
        <end position="140"/>
    </location>
</feature>
<dbReference type="AlphaFoldDB" id="L1L1F0"/>
<proteinExistence type="predicted"/>
<name>L1L1F0_9ACTN</name>
<feature type="transmembrane region" description="Helical" evidence="2">
    <location>
        <begin position="217"/>
        <end position="235"/>
    </location>
</feature>
<evidence type="ECO:0000313" key="3">
    <source>
        <dbReference type="EMBL" id="EKX66624.1"/>
    </source>
</evidence>
<dbReference type="Proteomes" id="UP000010411">
    <property type="component" value="Unassembled WGS sequence"/>
</dbReference>
<accession>L1L1F0</accession>
<protein>
    <submittedName>
        <fullName evidence="3">Putative membrane protein</fullName>
    </submittedName>
</protein>
<reference evidence="3 4" key="1">
    <citation type="submission" date="2012-11" db="EMBL/GenBank/DDBJ databases">
        <authorList>
            <person name="Huguet-Tapia J.C."/>
            <person name="Durkin A.S."/>
            <person name="Pettis G.S."/>
            <person name="Badger J.H."/>
        </authorList>
    </citation>
    <scope>NUCLEOTIDE SEQUENCE [LARGE SCALE GENOMIC DNA]</scope>
    <source>
        <strain evidence="3 4">91-03</strain>
    </source>
</reference>
<keyword evidence="2" id="KW-0472">Membrane</keyword>
<organism evidence="3 4">
    <name type="scientific">Streptomyces ipomoeae 91-03</name>
    <dbReference type="NCBI Taxonomy" id="698759"/>
    <lineage>
        <taxon>Bacteria</taxon>
        <taxon>Bacillati</taxon>
        <taxon>Actinomycetota</taxon>
        <taxon>Actinomycetes</taxon>
        <taxon>Kitasatosporales</taxon>
        <taxon>Streptomycetaceae</taxon>
        <taxon>Streptomyces</taxon>
    </lineage>
</organism>
<keyword evidence="2" id="KW-1133">Transmembrane helix</keyword>
<dbReference type="EMBL" id="AEJC01000208">
    <property type="protein sequence ID" value="EKX66624.1"/>
    <property type="molecule type" value="Genomic_DNA"/>
</dbReference>
<feature type="transmembrane region" description="Helical" evidence="2">
    <location>
        <begin position="194"/>
        <end position="211"/>
    </location>
</feature>
<feature type="transmembrane region" description="Helical" evidence="2">
    <location>
        <begin position="160"/>
        <end position="182"/>
    </location>
</feature>
<dbReference type="PATRIC" id="fig|698759.3.peg.2809"/>
<evidence type="ECO:0000256" key="1">
    <source>
        <dbReference type="SAM" id="MobiDB-lite"/>
    </source>
</evidence>
<feature type="compositionally biased region" description="Basic and acidic residues" evidence="1">
    <location>
        <begin position="307"/>
        <end position="318"/>
    </location>
</feature>
<evidence type="ECO:0000256" key="2">
    <source>
        <dbReference type="SAM" id="Phobius"/>
    </source>
</evidence>
<comment type="caution">
    <text evidence="3">The sequence shown here is derived from an EMBL/GenBank/DDBJ whole genome shotgun (WGS) entry which is preliminary data.</text>
</comment>
<feature type="transmembrane region" description="Helical" evidence="2">
    <location>
        <begin position="59"/>
        <end position="80"/>
    </location>
</feature>
<feature type="region of interest" description="Disordered" evidence="1">
    <location>
        <begin position="300"/>
        <end position="325"/>
    </location>
</feature>
<sequence>MNRRLRAGGVPPPCSGRDSGFMKTTGRIIGKLGCAAVGVWVASEVVGQLRVGGTVGERVGSVVVLAAVFTAVVMLVPMPLGRMLGRAVVRNQRRMAEEPDWDSSDWEFFAPLRRHFAHLGLGMVLSAVVLTAVGPAGLWAGVELGAKLGLNVGLDGGLKALVTAGLVVAAVETVLLLVLAVPVKHRRPGALRSLTGYLLCLAGLALAVAWLDRVEATGTQWLTLAVVAALFHLRFRLTLTLPVPGAASLILVSVNALVLWLIVWLTGLLHVDGFWPLVGTVALMWAAEWPSRLAQAAAEARANPPRPPHDPFWPEHHMPPQTPLY</sequence>
<keyword evidence="2" id="KW-0812">Transmembrane</keyword>
<keyword evidence="4" id="KW-1185">Reference proteome</keyword>
<evidence type="ECO:0000313" key="4">
    <source>
        <dbReference type="Proteomes" id="UP000010411"/>
    </source>
</evidence>
<feature type="transmembrane region" description="Helical" evidence="2">
    <location>
        <begin position="28"/>
        <end position="47"/>
    </location>
</feature>